<organism evidence="1">
    <name type="scientific">Rhizophora mucronata</name>
    <name type="common">Asiatic mangrove</name>
    <dbReference type="NCBI Taxonomy" id="61149"/>
    <lineage>
        <taxon>Eukaryota</taxon>
        <taxon>Viridiplantae</taxon>
        <taxon>Streptophyta</taxon>
        <taxon>Embryophyta</taxon>
        <taxon>Tracheophyta</taxon>
        <taxon>Spermatophyta</taxon>
        <taxon>Magnoliopsida</taxon>
        <taxon>eudicotyledons</taxon>
        <taxon>Gunneridae</taxon>
        <taxon>Pentapetalae</taxon>
        <taxon>rosids</taxon>
        <taxon>fabids</taxon>
        <taxon>Malpighiales</taxon>
        <taxon>Rhizophoraceae</taxon>
        <taxon>Rhizophora</taxon>
    </lineage>
</organism>
<sequence length="26" mass="3101">MNLCPFCWQYLCQCFQVFGASFTFIC</sequence>
<dbReference type="AlphaFoldDB" id="A0A2P2QRL9"/>
<dbReference type="EMBL" id="GGEC01089057">
    <property type="protein sequence ID" value="MBX69541.1"/>
    <property type="molecule type" value="Transcribed_RNA"/>
</dbReference>
<reference evidence="1" key="1">
    <citation type="submission" date="2018-02" db="EMBL/GenBank/DDBJ databases">
        <title>Rhizophora mucronata_Transcriptome.</title>
        <authorList>
            <person name="Meera S.P."/>
            <person name="Sreeshan A."/>
            <person name="Augustine A."/>
        </authorList>
    </citation>
    <scope>NUCLEOTIDE SEQUENCE</scope>
    <source>
        <tissue evidence="1">Leaf</tissue>
    </source>
</reference>
<evidence type="ECO:0000313" key="1">
    <source>
        <dbReference type="EMBL" id="MBX69541.1"/>
    </source>
</evidence>
<accession>A0A2P2QRL9</accession>
<proteinExistence type="predicted"/>
<protein>
    <submittedName>
        <fullName evidence="1">Uncharacterized protein</fullName>
    </submittedName>
</protein>
<name>A0A2P2QRL9_RHIMU</name>